<comment type="similarity">
    <text evidence="1">Belongs to the Gfa family.</text>
</comment>
<dbReference type="OrthoDB" id="9786619at2"/>
<accession>A0A0M3T2A0</accession>
<dbReference type="KEGG" id="tsn:W908_08085"/>
<organism evidence="6 7">
    <name type="scientific">Candidatus Pseudothioglobus singularis PS1</name>
    <dbReference type="NCBI Taxonomy" id="1125411"/>
    <lineage>
        <taxon>Bacteria</taxon>
        <taxon>Pseudomonadati</taxon>
        <taxon>Pseudomonadota</taxon>
        <taxon>Gammaproteobacteria</taxon>
        <taxon>Candidatus Pseudothioglobaceae</taxon>
        <taxon>Candidatus Pseudothioglobus</taxon>
    </lineage>
</organism>
<evidence type="ECO:0000256" key="1">
    <source>
        <dbReference type="ARBA" id="ARBA00005495"/>
    </source>
</evidence>
<evidence type="ECO:0000256" key="3">
    <source>
        <dbReference type="ARBA" id="ARBA00022833"/>
    </source>
</evidence>
<dbReference type="SUPFAM" id="SSF51316">
    <property type="entry name" value="Mss4-like"/>
    <property type="match status" value="1"/>
</dbReference>
<evidence type="ECO:0000259" key="5">
    <source>
        <dbReference type="PROSITE" id="PS51891"/>
    </source>
</evidence>
<feature type="domain" description="CENP-V/GFA" evidence="5">
    <location>
        <begin position="6"/>
        <end position="105"/>
    </location>
</feature>
<dbReference type="PROSITE" id="PS51891">
    <property type="entry name" value="CENP_V_GFA"/>
    <property type="match status" value="1"/>
</dbReference>
<evidence type="ECO:0000256" key="4">
    <source>
        <dbReference type="ARBA" id="ARBA00023239"/>
    </source>
</evidence>
<dbReference type="STRING" id="1125411.W908_08085"/>
<dbReference type="RefSeq" id="WP_053820656.1">
    <property type="nucleotide sequence ID" value="NZ_CP006911.1"/>
</dbReference>
<dbReference type="GO" id="GO:0016846">
    <property type="term" value="F:carbon-sulfur lyase activity"/>
    <property type="evidence" value="ECO:0007669"/>
    <property type="project" value="InterPro"/>
</dbReference>
<dbReference type="InterPro" id="IPR006913">
    <property type="entry name" value="CENP-V/GFA"/>
</dbReference>
<sequence>MPSIEYEGSCVCGQTSYTAFDLNDISYCHCEQCRKMTGHFMAASQVSRENIKIKGKIKWFYTHEGSRHGFCDNCGANMFWQNDNKPTISVTAGSIDDSKELRTWHHIFTEEKGCYYNINPKEPQSEGYGNSKIDE</sequence>
<proteinExistence type="inferred from homology"/>
<protein>
    <submittedName>
        <fullName evidence="6">Aldehyde-activating protein</fullName>
    </submittedName>
</protein>
<dbReference type="InterPro" id="IPR011057">
    <property type="entry name" value="Mss4-like_sf"/>
</dbReference>
<keyword evidence="2" id="KW-0479">Metal-binding</keyword>
<keyword evidence="4" id="KW-0456">Lyase</keyword>
<keyword evidence="3" id="KW-0862">Zinc</keyword>
<reference evidence="6 7" key="1">
    <citation type="journal article" date="2015" name="Genome Announc.">
        <title>Genome Sequence of 'Candidatus Thioglobus singularis' Strain PS1, a Mixotroph from the SUP05 Clade of Marine Gammaproteobacteria.</title>
        <authorList>
            <person name="Marshall K.T."/>
            <person name="Morris R.M."/>
        </authorList>
    </citation>
    <scope>NUCLEOTIDE SEQUENCE [LARGE SCALE GENOMIC DNA]</scope>
    <source>
        <strain evidence="6 7">PS1</strain>
    </source>
</reference>
<name>A0A0M3T2A0_9GAMM</name>
<dbReference type="AlphaFoldDB" id="A0A0M3T2A0"/>
<dbReference type="Gene3D" id="3.90.1590.10">
    <property type="entry name" value="glutathione-dependent formaldehyde- activating enzyme (gfa)"/>
    <property type="match status" value="1"/>
</dbReference>
<dbReference type="Proteomes" id="UP000068905">
    <property type="component" value="Chromosome"/>
</dbReference>
<evidence type="ECO:0000313" key="6">
    <source>
        <dbReference type="EMBL" id="ALE02481.1"/>
    </source>
</evidence>
<keyword evidence="7" id="KW-1185">Reference proteome</keyword>
<dbReference type="Pfam" id="PF04828">
    <property type="entry name" value="GFA"/>
    <property type="match status" value="1"/>
</dbReference>
<dbReference type="PANTHER" id="PTHR33337">
    <property type="entry name" value="GFA DOMAIN-CONTAINING PROTEIN"/>
    <property type="match status" value="1"/>
</dbReference>
<evidence type="ECO:0000313" key="7">
    <source>
        <dbReference type="Proteomes" id="UP000068905"/>
    </source>
</evidence>
<gene>
    <name evidence="6" type="ORF">W908_08085</name>
</gene>
<dbReference type="GO" id="GO:0046872">
    <property type="term" value="F:metal ion binding"/>
    <property type="evidence" value="ECO:0007669"/>
    <property type="project" value="UniProtKB-KW"/>
</dbReference>
<dbReference type="PANTHER" id="PTHR33337:SF40">
    <property type="entry name" value="CENP-V_GFA DOMAIN-CONTAINING PROTEIN-RELATED"/>
    <property type="match status" value="1"/>
</dbReference>
<evidence type="ECO:0000256" key="2">
    <source>
        <dbReference type="ARBA" id="ARBA00022723"/>
    </source>
</evidence>
<dbReference type="EMBL" id="CP006911">
    <property type="protein sequence ID" value="ALE02481.1"/>
    <property type="molecule type" value="Genomic_DNA"/>
</dbReference>